<feature type="region of interest" description="Disordered" evidence="1">
    <location>
        <begin position="171"/>
        <end position="258"/>
    </location>
</feature>
<keyword evidence="4" id="KW-1185">Reference proteome</keyword>
<feature type="compositionally biased region" description="Gly residues" evidence="1">
    <location>
        <begin position="189"/>
        <end position="258"/>
    </location>
</feature>
<sequence length="258" mass="26654">MHLYLSSNKSWRSNYYAGDGLVLYKAHTTRQKHRGETIIISKLQSSRIYVPIAEIEFHPSSLLGKDSRIKFGNLNLPAKEVLQKGSFKLVGHGERTFIGPDGQEYVWKLGSQKGKQLVHKTSKTPVATFHREHKGFLSKTRPASLEILPQAELMTDNIITTFVYMERLRAERGDGGDSGDGGDGDDDGSGGGDGGGGGLFGGHHGGSFGGHHGHHGGGFGGHHGHHGGGFGGHHGGGGGGDGGGGGGGGDGGGGGGGC</sequence>
<name>A0A9P6E642_9AGAR</name>
<gene>
    <name evidence="3" type="ORF">CPB83DRAFT_821852</name>
</gene>
<organism evidence="3 4">
    <name type="scientific">Crepidotus variabilis</name>
    <dbReference type="NCBI Taxonomy" id="179855"/>
    <lineage>
        <taxon>Eukaryota</taxon>
        <taxon>Fungi</taxon>
        <taxon>Dikarya</taxon>
        <taxon>Basidiomycota</taxon>
        <taxon>Agaricomycotina</taxon>
        <taxon>Agaricomycetes</taxon>
        <taxon>Agaricomycetidae</taxon>
        <taxon>Agaricales</taxon>
        <taxon>Agaricineae</taxon>
        <taxon>Crepidotaceae</taxon>
        <taxon>Crepidotus</taxon>
    </lineage>
</organism>
<evidence type="ECO:0000256" key="1">
    <source>
        <dbReference type="SAM" id="MobiDB-lite"/>
    </source>
</evidence>
<dbReference type="Proteomes" id="UP000807306">
    <property type="component" value="Unassembled WGS sequence"/>
</dbReference>
<dbReference type="OrthoDB" id="3360976at2759"/>
<dbReference type="EMBL" id="MU157923">
    <property type="protein sequence ID" value="KAF9523185.1"/>
    <property type="molecule type" value="Genomic_DNA"/>
</dbReference>
<dbReference type="AlphaFoldDB" id="A0A9P6E642"/>
<reference evidence="3" key="1">
    <citation type="submission" date="2020-11" db="EMBL/GenBank/DDBJ databases">
        <authorList>
            <consortium name="DOE Joint Genome Institute"/>
            <person name="Ahrendt S."/>
            <person name="Riley R."/>
            <person name="Andreopoulos W."/>
            <person name="Labutti K."/>
            <person name="Pangilinan J."/>
            <person name="Ruiz-Duenas F.J."/>
            <person name="Barrasa J.M."/>
            <person name="Sanchez-Garcia M."/>
            <person name="Camarero S."/>
            <person name="Miyauchi S."/>
            <person name="Serrano A."/>
            <person name="Linde D."/>
            <person name="Babiker R."/>
            <person name="Drula E."/>
            <person name="Ayuso-Fernandez I."/>
            <person name="Pacheco R."/>
            <person name="Padilla G."/>
            <person name="Ferreira P."/>
            <person name="Barriuso J."/>
            <person name="Kellner H."/>
            <person name="Castanera R."/>
            <person name="Alfaro M."/>
            <person name="Ramirez L."/>
            <person name="Pisabarro A.G."/>
            <person name="Kuo A."/>
            <person name="Tritt A."/>
            <person name="Lipzen A."/>
            <person name="He G."/>
            <person name="Yan M."/>
            <person name="Ng V."/>
            <person name="Cullen D."/>
            <person name="Martin F."/>
            <person name="Rosso M.-N."/>
            <person name="Henrissat B."/>
            <person name="Hibbett D."/>
            <person name="Martinez A.T."/>
            <person name="Grigoriev I.V."/>
        </authorList>
    </citation>
    <scope>NUCLEOTIDE SEQUENCE</scope>
    <source>
        <strain evidence="3">CBS 506.95</strain>
    </source>
</reference>
<evidence type="ECO:0000313" key="4">
    <source>
        <dbReference type="Proteomes" id="UP000807306"/>
    </source>
</evidence>
<proteinExistence type="predicted"/>
<dbReference type="InterPro" id="IPR046528">
    <property type="entry name" value="DUF6593"/>
</dbReference>
<protein>
    <recommendedName>
        <fullName evidence="2">DUF6593 domain-containing protein</fullName>
    </recommendedName>
</protein>
<evidence type="ECO:0000259" key="2">
    <source>
        <dbReference type="Pfam" id="PF20236"/>
    </source>
</evidence>
<dbReference type="Pfam" id="PF20236">
    <property type="entry name" value="DUF6593"/>
    <property type="match status" value="1"/>
</dbReference>
<accession>A0A9P6E642</accession>
<comment type="caution">
    <text evidence="3">The sequence shown here is derived from an EMBL/GenBank/DDBJ whole genome shotgun (WGS) entry which is preliminary data.</text>
</comment>
<feature type="domain" description="DUF6593" evidence="2">
    <location>
        <begin position="19"/>
        <end position="170"/>
    </location>
</feature>
<evidence type="ECO:0000313" key="3">
    <source>
        <dbReference type="EMBL" id="KAF9523185.1"/>
    </source>
</evidence>